<dbReference type="Pfam" id="PF18478">
    <property type="entry name" value="PIN_10"/>
    <property type="match status" value="1"/>
</dbReference>
<reference evidence="2" key="1">
    <citation type="submission" date="2020-03" db="EMBL/GenBank/DDBJ databases">
        <title>Draft sequencing of Calidifontibacter sp. DB0510.</title>
        <authorList>
            <person name="Kim D.-U."/>
        </authorList>
    </citation>
    <scope>NUCLEOTIDE SEQUENCE</scope>
    <source>
        <strain evidence="2">DB0510</strain>
    </source>
</reference>
<evidence type="ECO:0000313" key="3">
    <source>
        <dbReference type="Proteomes" id="UP000744769"/>
    </source>
</evidence>
<dbReference type="AlphaFoldDB" id="A0A967B155"/>
<protein>
    <recommendedName>
        <fullName evidence="1">VapC45 PIN like domain-containing protein</fullName>
    </recommendedName>
</protein>
<comment type="caution">
    <text evidence="2">The sequence shown here is derived from an EMBL/GenBank/DDBJ whole genome shotgun (WGS) entry which is preliminary data.</text>
</comment>
<feature type="domain" description="VapC45 PIN like" evidence="1">
    <location>
        <begin position="46"/>
        <end position="98"/>
    </location>
</feature>
<sequence length="159" mass="18077">MSERPAEVRFYVDQDLLGLAKILVQVRSDVTYPGDPGGVLHRQRRPASPIRAGARDVDWIPVVAERGWLVLSRDQQIQFTYAELTAVRDSGTRMVRLSGEAGKRKWTQLEAVMTQWRKIEQLLTEEGPLLVRATHTAFSQVDIESEIARLESGRRRPRG</sequence>
<name>A0A967B155_9MICO</name>
<gene>
    <name evidence="2" type="ORF">G9U51_11455</name>
</gene>
<keyword evidence="3" id="KW-1185">Reference proteome</keyword>
<organism evidence="2 3">
    <name type="scientific">Metallococcus carri</name>
    <dbReference type="NCBI Taxonomy" id="1656884"/>
    <lineage>
        <taxon>Bacteria</taxon>
        <taxon>Bacillati</taxon>
        <taxon>Actinomycetota</taxon>
        <taxon>Actinomycetes</taxon>
        <taxon>Micrococcales</taxon>
        <taxon>Dermacoccaceae</taxon>
        <taxon>Metallococcus</taxon>
    </lineage>
</organism>
<accession>A0A967B155</accession>
<evidence type="ECO:0000259" key="1">
    <source>
        <dbReference type="Pfam" id="PF18478"/>
    </source>
</evidence>
<dbReference type="EMBL" id="JAAOIV010000008">
    <property type="protein sequence ID" value="NHN56393.1"/>
    <property type="molecule type" value="Genomic_DNA"/>
</dbReference>
<proteinExistence type="predicted"/>
<evidence type="ECO:0000313" key="2">
    <source>
        <dbReference type="EMBL" id="NHN56393.1"/>
    </source>
</evidence>
<dbReference type="Proteomes" id="UP000744769">
    <property type="component" value="Unassembled WGS sequence"/>
</dbReference>
<dbReference type="RefSeq" id="WP_166197065.1">
    <property type="nucleotide sequence ID" value="NZ_JAAOIV010000008.1"/>
</dbReference>
<dbReference type="InterPro" id="IPR041375">
    <property type="entry name" value="VapC45_PIN-like"/>
</dbReference>